<dbReference type="EMBL" id="WIGN01000010">
    <property type="protein sequence ID" value="KAF6819308.1"/>
    <property type="molecule type" value="Genomic_DNA"/>
</dbReference>
<feature type="domain" description="Rhodanese" evidence="3">
    <location>
        <begin position="393"/>
        <end position="519"/>
    </location>
</feature>
<feature type="compositionally biased region" description="Gly residues" evidence="2">
    <location>
        <begin position="33"/>
        <end position="43"/>
    </location>
</feature>
<feature type="region of interest" description="Disordered" evidence="2">
    <location>
        <begin position="249"/>
        <end position="270"/>
    </location>
</feature>
<dbReference type="GO" id="GO:0004843">
    <property type="term" value="F:cysteine-type deubiquitinase activity"/>
    <property type="evidence" value="ECO:0007669"/>
    <property type="project" value="InterPro"/>
</dbReference>
<feature type="region of interest" description="Disordered" evidence="2">
    <location>
        <begin position="155"/>
        <end position="228"/>
    </location>
</feature>
<dbReference type="InterPro" id="IPR028889">
    <property type="entry name" value="USP"/>
</dbReference>
<dbReference type="SUPFAM" id="SSF52821">
    <property type="entry name" value="Rhodanese/Cell cycle control phosphatase"/>
    <property type="match status" value="1"/>
</dbReference>
<keyword evidence="6" id="KW-1185">Reference proteome</keyword>
<protein>
    <submittedName>
        <fullName evidence="5">Ubiquitin carboxyl-terminal hydrolase</fullName>
    </submittedName>
</protein>
<feature type="compositionally biased region" description="Low complexity" evidence="2">
    <location>
        <begin position="157"/>
        <end position="172"/>
    </location>
</feature>
<dbReference type="PROSITE" id="PS50206">
    <property type="entry name" value="RHODANESE_3"/>
    <property type="match status" value="1"/>
</dbReference>
<evidence type="ECO:0000313" key="5">
    <source>
        <dbReference type="EMBL" id="KAF6819308.1"/>
    </source>
</evidence>
<evidence type="ECO:0000313" key="6">
    <source>
        <dbReference type="Proteomes" id="UP000652219"/>
    </source>
</evidence>
<dbReference type="PROSITE" id="PS50235">
    <property type="entry name" value="USP_3"/>
    <property type="match status" value="1"/>
</dbReference>
<feature type="compositionally biased region" description="Low complexity" evidence="2">
    <location>
        <begin position="1"/>
        <end position="12"/>
    </location>
</feature>
<feature type="region of interest" description="Disordered" evidence="2">
    <location>
        <begin position="673"/>
        <end position="692"/>
    </location>
</feature>
<dbReference type="Proteomes" id="UP000652219">
    <property type="component" value="Unassembled WGS sequence"/>
</dbReference>
<dbReference type="InterPro" id="IPR050185">
    <property type="entry name" value="Ub_carboxyl-term_hydrolase"/>
</dbReference>
<feature type="compositionally biased region" description="Pro residues" evidence="2">
    <location>
        <begin position="631"/>
        <end position="642"/>
    </location>
</feature>
<comment type="similarity">
    <text evidence="1">Belongs to the peptidase C19 family.</text>
</comment>
<sequence>MSSTTASSATRTVLGGGGPAVSKGTARHSLAMGGDGGAAGRGGKPPLPHIDDLTSASPDIDVKLPLRKMLEMGDAAMRQAETLRDFGRPDLAFREYISASLIAIRYIPQHPDALAVKSGHTEMSRFYSTLMKKIDSQHASFEKIKADIIADNQKTGVRPTVSRPSSRPSSVVNGEPNRPQTPQGVPGSPPPMSPTRAGAQVNGSPGSRARPAVQPKPQALSGNVLRPGAKSKAAEDLAARFANLRGPVALPGQDPRIRTHPIVPPRPLGPRQMPPAPEPVEKPRVAVVTSLPDLPKMPDAIYSPARGTVSNEAASLPSSTPRGLFSRTGSSAAINTTLANKSSDYFASQPAYNAAAANEPAAPARASISIPEGDTITAEELTNYIRRGSAVLQVLIIDVRSREDFDEGHILSQAVICIEPSILLRENISAGEIAESMVLSPAQEYYHFERRDAFDLVVFHDQDSTSIPRYISPDDEAAALLSLRRALSYFNYGKELKNPPKLLQGGLDAWTDLMGRAALATSQTVGVGRGLAPRVRSPQKPTITISKPNRKYKVTPLKPEEVKQWEETLQNADLETARSPGFMHVRSTEEFLRRFPAVSTEQESMQSPVSPDRSSYNQYGQAPVDFYSELPSPPTRPAPAVPRPSYSGLSQTQDDHEAPPALAFPAQARNLKQGPLARPDSPSVGGGVKDGHHITGLNNPGVWCYANSSIQALRMSPGFGKELATSEWQNTYKVPKKPEEKNDHPQLMSRILSNLFHWMDSGKFDVMKAQTLMDYSRSVCEKSRIKEKGDEFGGNRQQDAQEFMSWLMAYLHEETNMRRDRGSDDASSAPSMKNGKSMLQGAYEWWENYSRTNLSIVDKYWRGLELSTVVCSRCRNRTYNWATFDFISVPVNGGTTTIEDSMRSYIEPETLPDYKCDTCNMNVQGQKQVRLARLPELLCLQFRRFDYDSSLQLHKKRDMVTWDFANLSLDAFFIPPEERGTSSSPPPDDRFETPHDYECYAVIVHTGNNITSGHYYSYVREPQNPDPHAWYRISDSRVTPVRIDGTNKGNDVSNEVFKKGSSDVPYLVFFRRKHGRARR</sequence>
<evidence type="ECO:0000256" key="1">
    <source>
        <dbReference type="ARBA" id="ARBA00009085"/>
    </source>
</evidence>
<feature type="domain" description="USP" evidence="4">
    <location>
        <begin position="695"/>
        <end position="1073"/>
    </location>
</feature>
<dbReference type="SUPFAM" id="SSF54001">
    <property type="entry name" value="Cysteine proteinases"/>
    <property type="match status" value="1"/>
</dbReference>
<feature type="compositionally biased region" description="Polar residues" evidence="2">
    <location>
        <begin position="599"/>
        <end position="620"/>
    </location>
</feature>
<dbReference type="InterPro" id="IPR001763">
    <property type="entry name" value="Rhodanese-like_dom"/>
</dbReference>
<dbReference type="GO" id="GO:0016579">
    <property type="term" value="P:protein deubiquitination"/>
    <property type="evidence" value="ECO:0007669"/>
    <property type="project" value="InterPro"/>
</dbReference>
<dbReference type="CDD" id="cd02257">
    <property type="entry name" value="Peptidase_C19"/>
    <property type="match status" value="1"/>
</dbReference>
<reference evidence="5 6" key="1">
    <citation type="journal article" date="2020" name="Phytopathology">
        <title>Genome Sequence Resources of Colletotrichum truncatum, C. plurivorum, C. musicola, and C. sojae: Four Species Pathogenic to Soybean (Glycine max).</title>
        <authorList>
            <person name="Rogerio F."/>
            <person name="Boufleur T.R."/>
            <person name="Ciampi-Guillardi M."/>
            <person name="Sukno S.A."/>
            <person name="Thon M.R."/>
            <person name="Massola Junior N.S."/>
            <person name="Baroncelli R."/>
        </authorList>
    </citation>
    <scope>NUCLEOTIDE SEQUENCE [LARGE SCALE GENOMIC DNA]</scope>
    <source>
        <strain evidence="5 6">LFN0009</strain>
    </source>
</reference>
<dbReference type="Pfam" id="PF00581">
    <property type="entry name" value="Rhodanese"/>
    <property type="match status" value="1"/>
</dbReference>
<comment type="caution">
    <text evidence="5">The sequence shown here is derived from an EMBL/GenBank/DDBJ whole genome shotgun (WGS) entry which is preliminary data.</text>
</comment>
<feature type="region of interest" description="Disordered" evidence="2">
    <location>
        <begin position="596"/>
        <end position="657"/>
    </location>
</feature>
<feature type="region of interest" description="Disordered" evidence="2">
    <location>
        <begin position="1"/>
        <end position="56"/>
    </location>
</feature>
<proteinExistence type="inferred from homology"/>
<dbReference type="InterPro" id="IPR038765">
    <property type="entry name" value="Papain-like_cys_pep_sf"/>
</dbReference>
<dbReference type="PANTHER" id="PTHR21646">
    <property type="entry name" value="UBIQUITIN CARBOXYL-TERMINAL HYDROLASE"/>
    <property type="match status" value="1"/>
</dbReference>
<evidence type="ECO:0000259" key="4">
    <source>
        <dbReference type="PROSITE" id="PS50235"/>
    </source>
</evidence>
<dbReference type="Gene3D" id="3.40.250.10">
    <property type="entry name" value="Rhodanese-like domain"/>
    <property type="match status" value="1"/>
</dbReference>
<name>A0A8H6JV72_9PEZI</name>
<dbReference type="Pfam" id="PF00443">
    <property type="entry name" value="UCH"/>
    <property type="match status" value="1"/>
</dbReference>
<evidence type="ECO:0000256" key="2">
    <source>
        <dbReference type="SAM" id="MobiDB-lite"/>
    </source>
</evidence>
<organism evidence="5 6">
    <name type="scientific">Colletotrichum sojae</name>
    <dbReference type="NCBI Taxonomy" id="2175907"/>
    <lineage>
        <taxon>Eukaryota</taxon>
        <taxon>Fungi</taxon>
        <taxon>Dikarya</taxon>
        <taxon>Ascomycota</taxon>
        <taxon>Pezizomycotina</taxon>
        <taxon>Sordariomycetes</taxon>
        <taxon>Hypocreomycetidae</taxon>
        <taxon>Glomerellales</taxon>
        <taxon>Glomerellaceae</taxon>
        <taxon>Colletotrichum</taxon>
        <taxon>Colletotrichum orchidearum species complex</taxon>
    </lineage>
</organism>
<dbReference type="Gene3D" id="3.90.70.10">
    <property type="entry name" value="Cysteine proteinases"/>
    <property type="match status" value="1"/>
</dbReference>
<evidence type="ECO:0000259" key="3">
    <source>
        <dbReference type="PROSITE" id="PS50206"/>
    </source>
</evidence>
<dbReference type="InterPro" id="IPR036873">
    <property type="entry name" value="Rhodanese-like_dom_sf"/>
</dbReference>
<keyword evidence="5" id="KW-0378">Hydrolase</keyword>
<accession>A0A8H6JV72</accession>
<gene>
    <name evidence="5" type="ORF">CSOJ01_01365</name>
</gene>
<dbReference type="InterPro" id="IPR001394">
    <property type="entry name" value="Peptidase_C19_UCH"/>
</dbReference>
<dbReference type="AlphaFoldDB" id="A0A8H6JV72"/>